<dbReference type="AlphaFoldDB" id="A0A853MBL7"/>
<name>A0A853MBL7_9CYAN</name>
<reference evidence="4 5" key="1">
    <citation type="submission" date="2016-05" db="EMBL/GenBank/DDBJ databases">
        <title>First complete genome of the cyanobacterium Cylindrospermopsis raciborskii CS505, containing a circular chromosome and a single extrachromosomal element.</title>
        <authorList>
            <person name="Fuentes J."/>
            <person name="Tamames J."/>
            <person name="Allen E."/>
            <person name="Plominski A."/>
            <person name="Vasquez M."/>
        </authorList>
    </citation>
    <scope>NUCLEOTIDE SEQUENCE [LARGE SCALE GENOMIC DNA]</scope>
    <source>
        <strain evidence="4 5">CS505</strain>
    </source>
</reference>
<evidence type="ECO:0000313" key="5">
    <source>
        <dbReference type="Proteomes" id="UP000093903"/>
    </source>
</evidence>
<dbReference type="InterPro" id="IPR011250">
    <property type="entry name" value="OMP/PagP_B-barrel"/>
</dbReference>
<feature type="signal peptide" evidence="2">
    <location>
        <begin position="1"/>
        <end position="24"/>
    </location>
</feature>
<evidence type="ECO:0000256" key="2">
    <source>
        <dbReference type="SAM" id="SignalP"/>
    </source>
</evidence>
<comment type="caution">
    <text evidence="4">The sequence shown here is derived from an EMBL/GenBank/DDBJ whole genome shotgun (WGS) entry which is preliminary data.</text>
</comment>
<evidence type="ECO:0000313" key="4">
    <source>
        <dbReference type="EMBL" id="OBU74874.1"/>
    </source>
</evidence>
<feature type="domain" description="Outer membrane protein beta-barrel" evidence="3">
    <location>
        <begin position="90"/>
        <end position="268"/>
    </location>
</feature>
<dbReference type="Pfam" id="PF13505">
    <property type="entry name" value="OMP_b-brl"/>
    <property type="match status" value="1"/>
</dbReference>
<dbReference type="Gene3D" id="2.40.160.20">
    <property type="match status" value="1"/>
</dbReference>
<dbReference type="Proteomes" id="UP000093903">
    <property type="component" value="Unassembled WGS sequence"/>
</dbReference>
<protein>
    <recommendedName>
        <fullName evidence="3">Outer membrane protein beta-barrel domain-containing protein</fullName>
    </recommendedName>
</protein>
<dbReference type="SUPFAM" id="SSF56925">
    <property type="entry name" value="OMPA-like"/>
    <property type="match status" value="1"/>
</dbReference>
<dbReference type="InterPro" id="IPR027385">
    <property type="entry name" value="Beta-barrel_OMP"/>
</dbReference>
<accession>A0A853MBL7</accession>
<gene>
    <name evidence="4" type="ORF">A9P98_00105</name>
</gene>
<evidence type="ECO:0000256" key="1">
    <source>
        <dbReference type="ARBA" id="ARBA00022729"/>
    </source>
</evidence>
<feature type="chain" id="PRO_5033005277" description="Outer membrane protein beta-barrel domain-containing protein" evidence="2">
    <location>
        <begin position="25"/>
        <end position="271"/>
    </location>
</feature>
<dbReference type="EMBL" id="LYXA01000001">
    <property type="protein sequence ID" value="OBU74874.1"/>
    <property type="molecule type" value="Genomic_DNA"/>
</dbReference>
<dbReference type="RefSeq" id="WP_006276259.1">
    <property type="nucleotide sequence ID" value="NZ_ACYA01000017.1"/>
</dbReference>
<organism evidence="4 5">
    <name type="scientific">Cylindrospermopsis raciborskii CS-505</name>
    <dbReference type="NCBI Taxonomy" id="533240"/>
    <lineage>
        <taxon>Bacteria</taxon>
        <taxon>Bacillati</taxon>
        <taxon>Cyanobacteriota</taxon>
        <taxon>Cyanophyceae</taxon>
        <taxon>Nostocales</taxon>
        <taxon>Aphanizomenonaceae</taxon>
        <taxon>Cylindrospermopsis</taxon>
    </lineage>
</organism>
<proteinExistence type="predicted"/>
<evidence type="ECO:0000259" key="3">
    <source>
        <dbReference type="Pfam" id="PF13505"/>
    </source>
</evidence>
<keyword evidence="1 2" id="KW-0732">Signal</keyword>
<sequence>MKIYSLFWFPAVLASLAFTTSVKAEEVSAKATDLMGVTTDNHNTSNLLAQSSDGFAPLAPTPSSTTPLFTGGDVNPDLPASNYGYGSLSVGFGSQSDVNITKNGQKWAELKDFNSAFSFNAALGYQFQLFRAELEVGNQFLSPKNLDYDLNTRFPKRGTLSSGYISASTILLNSYFDIPTGSKFRPYVGGGLGLGIITGKIENFLGSYSLNGTAFAYQLKTGLQYEIARKANIFGELKYSSISSYQQNQYASDVIGPFNSFGVAIGYRQGF</sequence>